<evidence type="ECO:0000256" key="3">
    <source>
        <dbReference type="ARBA" id="ARBA00022692"/>
    </source>
</evidence>
<keyword evidence="3 9" id="KW-0812">Transmembrane</keyword>
<protein>
    <submittedName>
        <fullName evidence="10">Uncharacterized protein</fullName>
    </submittedName>
</protein>
<evidence type="ECO:0000256" key="8">
    <source>
        <dbReference type="ARBA" id="ARBA00023303"/>
    </source>
</evidence>
<feature type="transmembrane region" description="Helical" evidence="9">
    <location>
        <begin position="47"/>
        <end position="73"/>
    </location>
</feature>
<dbReference type="InterPro" id="IPR003930">
    <property type="entry name" value="K_chnl_Ca-activ_BK_bsu"/>
</dbReference>
<dbReference type="OrthoDB" id="5970708at2759"/>
<evidence type="ECO:0000256" key="4">
    <source>
        <dbReference type="ARBA" id="ARBA00022989"/>
    </source>
</evidence>
<dbReference type="PANTHER" id="PTHR10258">
    <property type="entry name" value="CALCIUM-ACTIVATED POTASSIUM CHANNEL SUBUNIT BETA"/>
    <property type="match status" value="1"/>
</dbReference>
<dbReference type="GO" id="GO:0015459">
    <property type="term" value="F:potassium channel regulator activity"/>
    <property type="evidence" value="ECO:0007669"/>
    <property type="project" value="TreeGrafter"/>
</dbReference>
<evidence type="ECO:0000256" key="6">
    <source>
        <dbReference type="ARBA" id="ARBA00023136"/>
    </source>
</evidence>
<evidence type="ECO:0000256" key="7">
    <source>
        <dbReference type="ARBA" id="ARBA00023180"/>
    </source>
</evidence>
<keyword evidence="2" id="KW-0813">Transport</keyword>
<keyword evidence="7" id="KW-0325">Glycoprotein</keyword>
<dbReference type="EMBL" id="LSMT01000159">
    <property type="protein sequence ID" value="PFX25115.1"/>
    <property type="molecule type" value="Genomic_DNA"/>
</dbReference>
<evidence type="ECO:0000313" key="11">
    <source>
        <dbReference type="Proteomes" id="UP000225706"/>
    </source>
</evidence>
<sequence length="400" mass="45348">MASFVRPDEAPKPQLRLSKWEKADIRTERRSRASKHELMRENIADKLRCPLCFCLPCVVIVFILLILIGIYVVRPYVQGRGLVSTECLVTRVESLQEGSCSHRTDKFGPCVKIFVAYDVDQTAKFEAVLMENEQALAFCEKCSLTFGNSDLFGRYSSCAWDSDLTMEECDQTYMELYGTVNNTFSCFYDPERSEDVARILKISTGEAVCLVLLPLLFLLLWLLAVAFLVYDNHLRSVVDEQIIEENAKANKYPNRVGVRNGGTLPLGKQNGGFDLDTSTIGSVESTAVSVNATPHTRRRRKKKMPCARQHYQFDYLDEGILLEDKPLSYTSDNPYSYTFVTVDTSPVCICHHNGLLETGFDRLPQRDFYTSFTPAFGPPNRSYTSHYSGRPSWSLPESFV</sequence>
<feature type="transmembrane region" description="Helical" evidence="9">
    <location>
        <begin position="207"/>
        <end position="230"/>
    </location>
</feature>
<evidence type="ECO:0000313" key="10">
    <source>
        <dbReference type="EMBL" id="PFX25115.1"/>
    </source>
</evidence>
<evidence type="ECO:0000256" key="5">
    <source>
        <dbReference type="ARBA" id="ARBA00023065"/>
    </source>
</evidence>
<gene>
    <name evidence="10" type="ORF">AWC38_SpisGene10246</name>
</gene>
<proteinExistence type="predicted"/>
<keyword evidence="4 9" id="KW-1133">Transmembrane helix</keyword>
<reference evidence="11" key="1">
    <citation type="journal article" date="2017" name="bioRxiv">
        <title>Comparative analysis of the genomes of Stylophora pistillata and Acropora digitifera provides evidence for extensive differences between species of corals.</title>
        <authorList>
            <person name="Voolstra C.R."/>
            <person name="Li Y."/>
            <person name="Liew Y.J."/>
            <person name="Baumgarten S."/>
            <person name="Zoccola D."/>
            <person name="Flot J.-F."/>
            <person name="Tambutte S."/>
            <person name="Allemand D."/>
            <person name="Aranda M."/>
        </authorList>
    </citation>
    <scope>NUCLEOTIDE SEQUENCE [LARGE SCALE GENOMIC DNA]</scope>
</reference>
<dbReference type="Pfam" id="PF03185">
    <property type="entry name" value="CaKB"/>
    <property type="match status" value="1"/>
</dbReference>
<evidence type="ECO:0000256" key="9">
    <source>
        <dbReference type="SAM" id="Phobius"/>
    </source>
</evidence>
<keyword evidence="11" id="KW-1185">Reference proteome</keyword>
<dbReference type="PANTHER" id="PTHR10258:SF12">
    <property type="match status" value="1"/>
</dbReference>
<accession>A0A2B4S9H6</accession>
<evidence type="ECO:0000256" key="1">
    <source>
        <dbReference type="ARBA" id="ARBA00004141"/>
    </source>
</evidence>
<dbReference type="GO" id="GO:0008076">
    <property type="term" value="C:voltage-gated potassium channel complex"/>
    <property type="evidence" value="ECO:0007669"/>
    <property type="project" value="TreeGrafter"/>
</dbReference>
<comment type="caution">
    <text evidence="10">The sequence shown here is derived from an EMBL/GenBank/DDBJ whole genome shotgun (WGS) entry which is preliminary data.</text>
</comment>
<name>A0A2B4S9H6_STYPI</name>
<dbReference type="Proteomes" id="UP000225706">
    <property type="component" value="Unassembled WGS sequence"/>
</dbReference>
<dbReference type="GO" id="GO:0005513">
    <property type="term" value="P:detection of calcium ion"/>
    <property type="evidence" value="ECO:0007669"/>
    <property type="project" value="TreeGrafter"/>
</dbReference>
<comment type="subcellular location">
    <subcellularLocation>
        <location evidence="1">Membrane</location>
        <topology evidence="1">Multi-pass membrane protein</topology>
    </subcellularLocation>
</comment>
<keyword evidence="6 9" id="KW-0472">Membrane</keyword>
<dbReference type="GO" id="GO:0015269">
    <property type="term" value="F:calcium-activated potassium channel activity"/>
    <property type="evidence" value="ECO:0007669"/>
    <property type="project" value="InterPro"/>
</dbReference>
<organism evidence="10 11">
    <name type="scientific">Stylophora pistillata</name>
    <name type="common">Smooth cauliflower coral</name>
    <dbReference type="NCBI Taxonomy" id="50429"/>
    <lineage>
        <taxon>Eukaryota</taxon>
        <taxon>Metazoa</taxon>
        <taxon>Cnidaria</taxon>
        <taxon>Anthozoa</taxon>
        <taxon>Hexacorallia</taxon>
        <taxon>Scleractinia</taxon>
        <taxon>Astrocoeniina</taxon>
        <taxon>Pocilloporidae</taxon>
        <taxon>Stylophora</taxon>
    </lineage>
</organism>
<evidence type="ECO:0000256" key="2">
    <source>
        <dbReference type="ARBA" id="ARBA00022448"/>
    </source>
</evidence>
<dbReference type="AlphaFoldDB" id="A0A2B4S9H6"/>
<keyword evidence="5" id="KW-0406">Ion transport</keyword>
<keyword evidence="8" id="KW-0407">Ion channel</keyword>